<protein>
    <submittedName>
        <fullName evidence="2">Uncharacterized protein</fullName>
    </submittedName>
</protein>
<dbReference type="EMBL" id="MU006830">
    <property type="protein sequence ID" value="KAF2634421.1"/>
    <property type="molecule type" value="Genomic_DNA"/>
</dbReference>
<organism evidence="2 3">
    <name type="scientific">Massarina eburnea CBS 473.64</name>
    <dbReference type="NCBI Taxonomy" id="1395130"/>
    <lineage>
        <taxon>Eukaryota</taxon>
        <taxon>Fungi</taxon>
        <taxon>Dikarya</taxon>
        <taxon>Ascomycota</taxon>
        <taxon>Pezizomycotina</taxon>
        <taxon>Dothideomycetes</taxon>
        <taxon>Pleosporomycetidae</taxon>
        <taxon>Pleosporales</taxon>
        <taxon>Massarineae</taxon>
        <taxon>Massarinaceae</taxon>
        <taxon>Massarina</taxon>
    </lineage>
</organism>
<gene>
    <name evidence="2" type="ORF">P280DRAFT_258449</name>
</gene>
<name>A0A6A6RJ00_9PLEO</name>
<keyword evidence="1" id="KW-0812">Transmembrane</keyword>
<dbReference type="Proteomes" id="UP000799753">
    <property type="component" value="Unassembled WGS sequence"/>
</dbReference>
<keyword evidence="3" id="KW-1185">Reference proteome</keyword>
<evidence type="ECO:0000313" key="3">
    <source>
        <dbReference type="Proteomes" id="UP000799753"/>
    </source>
</evidence>
<proteinExistence type="predicted"/>
<reference evidence="2" key="1">
    <citation type="journal article" date="2020" name="Stud. Mycol.">
        <title>101 Dothideomycetes genomes: a test case for predicting lifestyles and emergence of pathogens.</title>
        <authorList>
            <person name="Haridas S."/>
            <person name="Albert R."/>
            <person name="Binder M."/>
            <person name="Bloem J."/>
            <person name="Labutti K."/>
            <person name="Salamov A."/>
            <person name="Andreopoulos B."/>
            <person name="Baker S."/>
            <person name="Barry K."/>
            <person name="Bills G."/>
            <person name="Bluhm B."/>
            <person name="Cannon C."/>
            <person name="Castanera R."/>
            <person name="Culley D."/>
            <person name="Daum C."/>
            <person name="Ezra D."/>
            <person name="Gonzalez J."/>
            <person name="Henrissat B."/>
            <person name="Kuo A."/>
            <person name="Liang C."/>
            <person name="Lipzen A."/>
            <person name="Lutzoni F."/>
            <person name="Magnuson J."/>
            <person name="Mondo S."/>
            <person name="Nolan M."/>
            <person name="Ohm R."/>
            <person name="Pangilinan J."/>
            <person name="Park H.-J."/>
            <person name="Ramirez L."/>
            <person name="Alfaro M."/>
            <person name="Sun H."/>
            <person name="Tritt A."/>
            <person name="Yoshinaga Y."/>
            <person name="Zwiers L.-H."/>
            <person name="Turgeon B."/>
            <person name="Goodwin S."/>
            <person name="Spatafora J."/>
            <person name="Crous P."/>
            <person name="Grigoriev I."/>
        </authorList>
    </citation>
    <scope>NUCLEOTIDE SEQUENCE</scope>
    <source>
        <strain evidence="2">CBS 473.64</strain>
    </source>
</reference>
<sequence length="92" mass="10742">MYTSSLSLPSPAHLFPQKYIDAANLSILMPIVLYYCLFWGLVCVVAGAVNQHRDFPSYFCAVLRNRPMASMTWPQAVGYISRERRFRRKCWY</sequence>
<keyword evidence="1" id="KW-1133">Transmembrane helix</keyword>
<keyword evidence="1" id="KW-0472">Membrane</keyword>
<evidence type="ECO:0000313" key="2">
    <source>
        <dbReference type="EMBL" id="KAF2634421.1"/>
    </source>
</evidence>
<feature type="transmembrane region" description="Helical" evidence="1">
    <location>
        <begin position="27"/>
        <end position="49"/>
    </location>
</feature>
<evidence type="ECO:0000256" key="1">
    <source>
        <dbReference type="SAM" id="Phobius"/>
    </source>
</evidence>
<accession>A0A6A6RJ00</accession>
<dbReference type="AlphaFoldDB" id="A0A6A6RJ00"/>